<dbReference type="GeneID" id="59289260"/>
<dbReference type="GO" id="GO:0008270">
    <property type="term" value="F:zinc ion binding"/>
    <property type="evidence" value="ECO:0007669"/>
    <property type="project" value="InterPro"/>
</dbReference>
<evidence type="ECO:0000256" key="1">
    <source>
        <dbReference type="ARBA" id="ARBA00001947"/>
    </source>
</evidence>
<dbReference type="InterPro" id="IPR013154">
    <property type="entry name" value="ADH-like_N"/>
</dbReference>
<evidence type="ECO:0000313" key="9">
    <source>
        <dbReference type="Proteomes" id="UP000578531"/>
    </source>
</evidence>
<keyword evidence="4" id="KW-0560">Oxidoreductase</keyword>
<name>A0A8H6L3K1_9LECA</name>
<dbReference type="CDD" id="cd05283">
    <property type="entry name" value="CAD1"/>
    <property type="match status" value="1"/>
</dbReference>
<evidence type="ECO:0000256" key="5">
    <source>
        <dbReference type="RuleBase" id="RU361277"/>
    </source>
</evidence>
<comment type="cofactor">
    <cofactor evidence="1 5">
        <name>Zn(2+)</name>
        <dbReference type="ChEBI" id="CHEBI:29105"/>
    </cofactor>
</comment>
<evidence type="ECO:0000259" key="6">
    <source>
        <dbReference type="Pfam" id="PF00107"/>
    </source>
</evidence>
<dbReference type="RefSeq" id="XP_037163585.1">
    <property type="nucleotide sequence ID" value="XM_037309506.1"/>
</dbReference>
<feature type="domain" description="Alcohol dehydrogenase-like C-terminal" evidence="6">
    <location>
        <begin position="177"/>
        <end position="299"/>
    </location>
</feature>
<dbReference type="Pfam" id="PF00107">
    <property type="entry name" value="ADH_zinc_N"/>
    <property type="match status" value="1"/>
</dbReference>
<keyword evidence="9" id="KW-1185">Reference proteome</keyword>
<dbReference type="GO" id="GO:0016616">
    <property type="term" value="F:oxidoreductase activity, acting on the CH-OH group of donors, NAD or NADP as acceptor"/>
    <property type="evidence" value="ECO:0007669"/>
    <property type="project" value="InterPro"/>
</dbReference>
<dbReference type="InterPro" id="IPR011032">
    <property type="entry name" value="GroES-like_sf"/>
</dbReference>
<dbReference type="InterPro" id="IPR036291">
    <property type="entry name" value="NAD(P)-bd_dom_sf"/>
</dbReference>
<proteinExistence type="inferred from homology"/>
<evidence type="ECO:0008006" key="10">
    <source>
        <dbReference type="Google" id="ProtNLM"/>
    </source>
</evidence>
<dbReference type="InterPro" id="IPR002328">
    <property type="entry name" value="ADH_Zn_CS"/>
</dbReference>
<dbReference type="InterPro" id="IPR013149">
    <property type="entry name" value="ADH-like_C"/>
</dbReference>
<dbReference type="PROSITE" id="PS00065">
    <property type="entry name" value="D_2_HYDROXYACID_DH_1"/>
    <property type="match status" value="1"/>
</dbReference>
<evidence type="ECO:0000256" key="3">
    <source>
        <dbReference type="ARBA" id="ARBA00022833"/>
    </source>
</evidence>
<evidence type="ECO:0000256" key="4">
    <source>
        <dbReference type="ARBA" id="ARBA00023002"/>
    </source>
</evidence>
<protein>
    <recommendedName>
        <fullName evidence="10">Enoyl reductase (ER) domain-containing protein</fullName>
    </recommendedName>
</protein>
<dbReference type="EMBL" id="JACCJC010000032">
    <property type="protein sequence ID" value="KAF6234184.1"/>
    <property type="molecule type" value="Genomic_DNA"/>
</dbReference>
<dbReference type="FunFam" id="3.90.180.10:FF:000022">
    <property type="entry name" value="NADP-dependent alcohol dehydrogenase"/>
    <property type="match status" value="1"/>
</dbReference>
<dbReference type="InterPro" id="IPR047109">
    <property type="entry name" value="CAD-like"/>
</dbReference>
<dbReference type="OrthoDB" id="1879366at2759"/>
<dbReference type="SUPFAM" id="SSF50129">
    <property type="entry name" value="GroES-like"/>
    <property type="match status" value="1"/>
</dbReference>
<dbReference type="AlphaFoldDB" id="A0A8H6L3K1"/>
<dbReference type="FunFam" id="3.40.50.720:FF:000022">
    <property type="entry name" value="Cinnamyl alcohol dehydrogenase"/>
    <property type="match status" value="1"/>
</dbReference>
<sequence>MGSIGEGFTFTVYRGSKDGSIVKSSTHQDDLQGDQVFLKITHSGLCGTDEHYRSADQVLGHEGAGIVQDVGPDVRDLKEGDRVGFGYLHNSCGRCEQCLTGKETFCPERVMYGMGDFHIGSFASHAVWREAYLFKIPDSIPNEYAAPLMCGGATVFNALEMYGVRPTDRVGIIGVGGLGHLAIQFAANMGCEVVVFSGTDSKKEEAMKLGALEFYAMKGIKGPEQLPKIKPINHLLVTTSAKPDYALYSSILAPGATIFPLSVAEGNFEFPYMPMLLTGVRVQGSVVAPRAIHNKMMEFAAVHKIKPMIEKFPSEPGGH</sequence>
<dbReference type="PROSITE" id="PS00059">
    <property type="entry name" value="ADH_ZINC"/>
    <property type="match status" value="1"/>
</dbReference>
<gene>
    <name evidence="8" type="ORF">HO173_007604</name>
</gene>
<evidence type="ECO:0000259" key="7">
    <source>
        <dbReference type="Pfam" id="PF08240"/>
    </source>
</evidence>
<feature type="domain" description="Alcohol dehydrogenase-like N-terminal" evidence="7">
    <location>
        <begin position="34"/>
        <end position="138"/>
    </location>
</feature>
<organism evidence="8 9">
    <name type="scientific">Letharia columbiana</name>
    <dbReference type="NCBI Taxonomy" id="112416"/>
    <lineage>
        <taxon>Eukaryota</taxon>
        <taxon>Fungi</taxon>
        <taxon>Dikarya</taxon>
        <taxon>Ascomycota</taxon>
        <taxon>Pezizomycotina</taxon>
        <taxon>Lecanoromycetes</taxon>
        <taxon>OSLEUM clade</taxon>
        <taxon>Lecanoromycetidae</taxon>
        <taxon>Lecanorales</taxon>
        <taxon>Lecanorineae</taxon>
        <taxon>Parmeliaceae</taxon>
        <taxon>Letharia</taxon>
    </lineage>
</organism>
<accession>A0A8H6L3K1</accession>
<dbReference type="Pfam" id="PF08240">
    <property type="entry name" value="ADH_N"/>
    <property type="match status" value="1"/>
</dbReference>
<comment type="similarity">
    <text evidence="5">Belongs to the zinc-containing alcohol dehydrogenase family.</text>
</comment>
<evidence type="ECO:0000313" key="8">
    <source>
        <dbReference type="EMBL" id="KAF6234184.1"/>
    </source>
</evidence>
<reference evidence="8 9" key="1">
    <citation type="journal article" date="2020" name="Genomics">
        <title>Complete, high-quality genomes from long-read metagenomic sequencing of two wolf lichen thalli reveals enigmatic genome architecture.</title>
        <authorList>
            <person name="McKenzie S.K."/>
            <person name="Walston R.F."/>
            <person name="Allen J.L."/>
        </authorList>
    </citation>
    <scope>NUCLEOTIDE SEQUENCE [LARGE SCALE GENOMIC DNA]</scope>
    <source>
        <strain evidence="8">WasteWater2</strain>
    </source>
</reference>
<evidence type="ECO:0000256" key="2">
    <source>
        <dbReference type="ARBA" id="ARBA00022723"/>
    </source>
</evidence>
<dbReference type="InterPro" id="IPR029752">
    <property type="entry name" value="D-isomer_DH_CS1"/>
</dbReference>
<dbReference type="Gene3D" id="3.40.50.720">
    <property type="entry name" value="NAD(P)-binding Rossmann-like Domain"/>
    <property type="match status" value="1"/>
</dbReference>
<keyword evidence="3 5" id="KW-0862">Zinc</keyword>
<dbReference type="Gene3D" id="3.90.180.10">
    <property type="entry name" value="Medium-chain alcohol dehydrogenases, catalytic domain"/>
    <property type="match status" value="1"/>
</dbReference>
<dbReference type="SUPFAM" id="SSF51735">
    <property type="entry name" value="NAD(P)-binding Rossmann-fold domains"/>
    <property type="match status" value="1"/>
</dbReference>
<comment type="caution">
    <text evidence="8">The sequence shown here is derived from an EMBL/GenBank/DDBJ whole genome shotgun (WGS) entry which is preliminary data.</text>
</comment>
<dbReference type="Proteomes" id="UP000578531">
    <property type="component" value="Unassembled WGS sequence"/>
</dbReference>
<dbReference type="PANTHER" id="PTHR42683">
    <property type="entry name" value="ALDEHYDE REDUCTASE"/>
    <property type="match status" value="1"/>
</dbReference>
<keyword evidence="2 5" id="KW-0479">Metal-binding</keyword>